<gene>
    <name evidence="3" type="ORF">DAPPUDRAFT_312027</name>
</gene>
<dbReference type="InParanoid" id="E9FYM4"/>
<feature type="region of interest" description="Disordered" evidence="2">
    <location>
        <begin position="386"/>
        <end position="412"/>
    </location>
</feature>
<name>E9FYM4_DAPPU</name>
<dbReference type="OrthoDB" id="2390104at2759"/>
<organism evidence="3 4">
    <name type="scientific">Daphnia pulex</name>
    <name type="common">Water flea</name>
    <dbReference type="NCBI Taxonomy" id="6669"/>
    <lineage>
        <taxon>Eukaryota</taxon>
        <taxon>Metazoa</taxon>
        <taxon>Ecdysozoa</taxon>
        <taxon>Arthropoda</taxon>
        <taxon>Crustacea</taxon>
        <taxon>Branchiopoda</taxon>
        <taxon>Diplostraca</taxon>
        <taxon>Cladocera</taxon>
        <taxon>Anomopoda</taxon>
        <taxon>Daphniidae</taxon>
        <taxon>Daphnia</taxon>
    </lineage>
</organism>
<dbReference type="AlphaFoldDB" id="E9FYM4"/>
<feature type="compositionally biased region" description="Polar residues" evidence="2">
    <location>
        <begin position="156"/>
        <end position="175"/>
    </location>
</feature>
<accession>E9FYM4</accession>
<feature type="compositionally biased region" description="Low complexity" evidence="2">
    <location>
        <begin position="576"/>
        <end position="587"/>
    </location>
</feature>
<evidence type="ECO:0000256" key="1">
    <source>
        <dbReference type="SAM" id="Coils"/>
    </source>
</evidence>
<dbReference type="OMA" id="CEELACH"/>
<evidence type="ECO:0000313" key="3">
    <source>
        <dbReference type="EMBL" id="EFX87556.1"/>
    </source>
</evidence>
<sequence>MTSAVGNKGNMSGTGVNVSQATNMLAQPQIVTSQANSAPMQLGGSMQPMQIISQMQGNQMGQSLGFQLPPNFYQFGGQQGPIIIRQHGQPDGMFFQAAPQPTIAAQPAPQPVPPLTAAIKPRAETPSKASGTRPLSTILPSSSGASTAPTPIRPASSMSNQTFAGGVVTNAQTGNPRPAGKTKKVGRPPQNQQRPVAPSVVQGQQTLLQPFQMQQHPFQIQQYQQQQQPTLMSLPAFQQVAQQTLDANQQAQLQQAINDQQQAQQQHQQQQHQQHQLQLQYQMNKPVMAVASSAATSLAASNSVTTTTQSAPQQQQQQQHMLSPAQMPSQQPMQNVAPTLQQVVIPQQSQQQQGMMQMPPCISSASFGPVTTTTTTTTHAVRSSYKPIAPAPPQQQQQQHQPNQPPNLLAMAPHPHQVNVSSNDKTDQQHPQILTIPVGSAVYPIGMTGTHNIRSATPMNNFQNMNGDLSQHQHGQLNIHMPMSSSQSNTTCFITNPAVTSSARLPTPLGGGLITVGPAAPLSAMANMTHAVPPSSSPITISTQGPRMAMSSLQPVTVTVSASPAPQFPLPSPARTQPSTTPLPSTTEKVEEPKPSPRNAVIDSQTPSAPTTTTPAVEESSTEKKETPQMNGIGGTQGDHHMVSHSPAIREKKDPNLPQAVVRPQILTHVLGDFVIQESSEPFPVGRFHPNESLTRCNGQRNQDHSFKLDGEPPILPKFGLLM</sequence>
<feature type="coiled-coil region" evidence="1">
    <location>
        <begin position="246"/>
        <end position="280"/>
    </location>
</feature>
<dbReference type="Proteomes" id="UP000000305">
    <property type="component" value="Unassembled WGS sequence"/>
</dbReference>
<feature type="compositionally biased region" description="Basic and acidic residues" evidence="2">
    <location>
        <begin position="638"/>
        <end position="655"/>
    </location>
</feature>
<evidence type="ECO:0000313" key="4">
    <source>
        <dbReference type="Proteomes" id="UP000000305"/>
    </source>
</evidence>
<feature type="compositionally biased region" description="Polar residues" evidence="2">
    <location>
        <begin position="127"/>
        <end position="139"/>
    </location>
</feature>
<evidence type="ECO:0000256" key="2">
    <source>
        <dbReference type="SAM" id="MobiDB-lite"/>
    </source>
</evidence>
<proteinExistence type="predicted"/>
<dbReference type="HOGENOM" id="CLU_382753_0_0_1"/>
<feature type="region of interest" description="Disordered" evidence="2">
    <location>
        <begin position="560"/>
        <end position="655"/>
    </location>
</feature>
<dbReference type="EMBL" id="GL732527">
    <property type="protein sequence ID" value="EFX87556.1"/>
    <property type="molecule type" value="Genomic_DNA"/>
</dbReference>
<feature type="region of interest" description="Disordered" evidence="2">
    <location>
        <begin position="301"/>
        <end position="331"/>
    </location>
</feature>
<feature type="compositionally biased region" description="Low complexity" evidence="2">
    <location>
        <begin position="140"/>
        <end position="150"/>
    </location>
</feature>
<dbReference type="KEGG" id="dpx:DAPPUDRAFT_312027"/>
<protein>
    <submittedName>
        <fullName evidence="3">Uncharacterized protein</fullName>
    </submittedName>
</protein>
<reference evidence="3 4" key="1">
    <citation type="journal article" date="2011" name="Science">
        <title>The ecoresponsive genome of Daphnia pulex.</title>
        <authorList>
            <person name="Colbourne J.K."/>
            <person name="Pfrender M.E."/>
            <person name="Gilbert D."/>
            <person name="Thomas W.K."/>
            <person name="Tucker A."/>
            <person name="Oakley T.H."/>
            <person name="Tokishita S."/>
            <person name="Aerts A."/>
            <person name="Arnold G.J."/>
            <person name="Basu M.K."/>
            <person name="Bauer D.J."/>
            <person name="Caceres C.E."/>
            <person name="Carmel L."/>
            <person name="Casola C."/>
            <person name="Choi J.H."/>
            <person name="Detter J.C."/>
            <person name="Dong Q."/>
            <person name="Dusheyko S."/>
            <person name="Eads B.D."/>
            <person name="Frohlich T."/>
            <person name="Geiler-Samerotte K.A."/>
            <person name="Gerlach D."/>
            <person name="Hatcher P."/>
            <person name="Jogdeo S."/>
            <person name="Krijgsveld J."/>
            <person name="Kriventseva E.V."/>
            <person name="Kultz D."/>
            <person name="Laforsch C."/>
            <person name="Lindquist E."/>
            <person name="Lopez J."/>
            <person name="Manak J.R."/>
            <person name="Muller J."/>
            <person name="Pangilinan J."/>
            <person name="Patwardhan R.P."/>
            <person name="Pitluck S."/>
            <person name="Pritham E.J."/>
            <person name="Rechtsteiner A."/>
            <person name="Rho M."/>
            <person name="Rogozin I.B."/>
            <person name="Sakarya O."/>
            <person name="Salamov A."/>
            <person name="Schaack S."/>
            <person name="Shapiro H."/>
            <person name="Shiga Y."/>
            <person name="Skalitzky C."/>
            <person name="Smith Z."/>
            <person name="Souvorov A."/>
            <person name="Sung W."/>
            <person name="Tang Z."/>
            <person name="Tsuchiya D."/>
            <person name="Tu H."/>
            <person name="Vos H."/>
            <person name="Wang M."/>
            <person name="Wolf Y.I."/>
            <person name="Yamagata H."/>
            <person name="Yamada T."/>
            <person name="Ye Y."/>
            <person name="Shaw J.R."/>
            <person name="Andrews J."/>
            <person name="Crease T.J."/>
            <person name="Tang H."/>
            <person name="Lucas S.M."/>
            <person name="Robertson H.M."/>
            <person name="Bork P."/>
            <person name="Koonin E.V."/>
            <person name="Zdobnov E.M."/>
            <person name="Grigoriev I.V."/>
            <person name="Lynch M."/>
            <person name="Boore J.L."/>
        </authorList>
    </citation>
    <scope>NUCLEOTIDE SEQUENCE [LARGE SCALE GENOMIC DNA]</scope>
</reference>
<feature type="compositionally biased region" description="Low complexity" evidence="2">
    <location>
        <begin position="606"/>
        <end position="619"/>
    </location>
</feature>
<keyword evidence="4" id="KW-1185">Reference proteome</keyword>
<keyword evidence="1" id="KW-0175">Coiled coil</keyword>
<feature type="region of interest" description="Disordered" evidence="2">
    <location>
        <begin position="122"/>
        <end position="201"/>
    </location>
</feature>